<accession>A0A855XD94</accession>
<reference evidence="1 2" key="1">
    <citation type="journal article" date="2018" name="ISME J.">
        <title>A methanotrophic archaeon couples anaerobic oxidation of methane to Fe(III) reduction.</title>
        <authorList>
            <person name="Cai C."/>
            <person name="Leu A.O."/>
            <person name="Xie G.J."/>
            <person name="Guo J."/>
            <person name="Feng Y."/>
            <person name="Zhao J.X."/>
            <person name="Tyson G.W."/>
            <person name="Yuan Z."/>
            <person name="Hu S."/>
        </authorList>
    </citation>
    <scope>NUCLEOTIDE SEQUENCE [LARGE SCALE GENOMIC DNA]</scope>
    <source>
        <strain evidence="1">FeB_12</strain>
    </source>
</reference>
<dbReference type="CDD" id="cd08168">
    <property type="entry name" value="Cytochrom_C3"/>
    <property type="match status" value="1"/>
</dbReference>
<dbReference type="PANTHER" id="PTHR39425">
    <property type="entry name" value="LIPOPROTEIN CYTOCHROME C"/>
    <property type="match status" value="1"/>
</dbReference>
<comment type="caution">
    <text evidence="1">The sequence shown here is derived from an EMBL/GenBank/DDBJ whole genome shotgun (WGS) entry which is preliminary data.</text>
</comment>
<dbReference type="SUPFAM" id="SSF48695">
    <property type="entry name" value="Multiheme cytochromes"/>
    <property type="match status" value="2"/>
</dbReference>
<evidence type="ECO:0008006" key="3">
    <source>
        <dbReference type="Google" id="ProtNLM"/>
    </source>
</evidence>
<dbReference type="Gene3D" id="3.90.10.10">
    <property type="entry name" value="Cytochrome C3"/>
    <property type="match status" value="3"/>
</dbReference>
<name>A0A855XD94_9BACT</name>
<evidence type="ECO:0000313" key="1">
    <source>
        <dbReference type="EMBL" id="PWB76251.1"/>
    </source>
</evidence>
<evidence type="ECO:0000313" key="2">
    <source>
        <dbReference type="Proteomes" id="UP000250918"/>
    </source>
</evidence>
<gene>
    <name evidence="1" type="ORF">C3F09_00825</name>
</gene>
<dbReference type="InterPro" id="IPR036280">
    <property type="entry name" value="Multihaem_cyt_sf"/>
</dbReference>
<dbReference type="Proteomes" id="UP000250918">
    <property type="component" value="Unassembled WGS sequence"/>
</dbReference>
<dbReference type="EMBL" id="PQAP01000003">
    <property type="protein sequence ID" value="PWB76251.1"/>
    <property type="molecule type" value="Genomic_DNA"/>
</dbReference>
<proteinExistence type="predicted"/>
<organism evidence="1 2">
    <name type="scientific">candidate division GN15 bacterium</name>
    <dbReference type="NCBI Taxonomy" id="2072418"/>
    <lineage>
        <taxon>Bacteria</taxon>
        <taxon>candidate division GN15</taxon>
    </lineage>
</organism>
<protein>
    <recommendedName>
        <fullName evidence="3">Cytochrome c7-like domain-containing protein</fullName>
    </recommendedName>
</protein>
<dbReference type="AlphaFoldDB" id="A0A855XD94"/>
<sequence length="355" mass="38390">MKSILIGASVAVVLVGAILGTALAYPDAKLAPIKGDIIFNHELHVIGNGLECSTCHASVDTSKLASDYNLPSMDVCSSCHEQVSQDTACGMCHRNAIEPSALPRVSRPIVFSHAAHIGRKTGCNVCHAAVETSHEPSGRDFPVMADCMNCHDGTKAPDRCALCHEDRITLGDIHPPNWRMQHADAANRDKKWCQSCHRGDESCVACHRGDNTEGKIHGLNYSLTHGVDAKGKVTNCLACHDSKTFCNDCHVAQLRMPLNHSLAAWRTGHAQAAREDIENCQSCHDSEDPTCARVGCHHDGDGVRGTDPSIHEDRSGQLGTHGPWHDDDGYFCFQCHVNTRTRGQGFCGYCHGAGD</sequence>
<dbReference type="PANTHER" id="PTHR39425:SF1">
    <property type="entry name" value="CYTOCHROME C7-LIKE DOMAIN-CONTAINING PROTEIN"/>
    <property type="match status" value="1"/>
</dbReference>